<dbReference type="GO" id="GO:0005737">
    <property type="term" value="C:cytoplasm"/>
    <property type="evidence" value="ECO:0007669"/>
    <property type="project" value="UniProtKB-SubCell"/>
</dbReference>
<dbReference type="GO" id="GO:0046872">
    <property type="term" value="F:metal ion binding"/>
    <property type="evidence" value="ECO:0007669"/>
    <property type="project" value="UniProtKB-KW"/>
</dbReference>
<keyword evidence="16" id="KW-1185">Reference proteome</keyword>
<dbReference type="HAMAP" id="MF_01981">
    <property type="entry name" value="Phosphofructokinase_II_X"/>
    <property type="match status" value="1"/>
</dbReference>
<evidence type="ECO:0000313" key="15">
    <source>
        <dbReference type="EMBL" id="KAJ8497748.1"/>
    </source>
</evidence>
<feature type="transmembrane region" description="Helical" evidence="13">
    <location>
        <begin position="53"/>
        <end position="78"/>
    </location>
</feature>
<evidence type="ECO:0000256" key="3">
    <source>
        <dbReference type="ARBA" id="ARBA00022533"/>
    </source>
</evidence>
<comment type="function">
    <text evidence="2 12">Catalyzes the phosphorylation of D-fructose 6-phosphate to fructose 1,6-bisphosphate by ATP, the first committing step of glycolysis.</text>
</comment>
<comment type="catalytic activity">
    <reaction evidence="11 12">
        <text>beta-D-fructose 6-phosphate + ATP = beta-D-fructose 1,6-bisphosphate + ADP + H(+)</text>
        <dbReference type="Rhea" id="RHEA:16109"/>
        <dbReference type="ChEBI" id="CHEBI:15378"/>
        <dbReference type="ChEBI" id="CHEBI:30616"/>
        <dbReference type="ChEBI" id="CHEBI:32966"/>
        <dbReference type="ChEBI" id="CHEBI:57634"/>
        <dbReference type="ChEBI" id="CHEBI:456216"/>
        <dbReference type="EC" id="2.7.1.11"/>
    </reaction>
</comment>
<feature type="binding site" evidence="12">
    <location>
        <begin position="555"/>
        <end position="557"/>
    </location>
    <ligand>
        <name>substrate</name>
    </ligand>
</feature>
<keyword evidence="6 12" id="KW-0547">Nucleotide-binding</keyword>
<evidence type="ECO:0000256" key="8">
    <source>
        <dbReference type="ARBA" id="ARBA00022840"/>
    </source>
</evidence>
<sequence>MFPPTQMCGLMLFTDQLAEKMQNAAFGVLHELGTRRCSVRIQRAKIISRGGRLLYTVFVGLFLLPVLWHAIALVHVALITPDSANTKRRDFIGGRIDGQDRLVVLLLWAWKQEDRQSDPRSPIDRSPWRSAASEATRRRRARGLLSLISHFELTRVEESEEGFPQQRRGYLSRASVGSASLSPRFDWPEVNRSNSSDLCFTKAAQLYHIQRMAFAASTYGVDLINMNPHGIQSCEKHPLVHFSNSNIRRFKRMIRAGSQMTNSRPVVNKPEIDFSDPDWKRHFQEDFDKQFSLPHLRDILAIKPRPTTFSLKSRIPLDDGDGAATGSWNGYVNDDDRALLKVIKFASPTSAGAECIDPDCSWVEQWVHRAGPRKQIYFEPREVKAGIVTCGGLCPGLNDVIRQIVLTLEKYGVKNIVGIPYGYRGFSDEGLSEVPLSRKVVQNINLAGGSFLGVSRGGPSTSDIVDNIQAKRIDMLFVLGGDGTHAGALAIHNECRTRKLKVSVVCVPKTIDNDILLMDKTFGFDTAVEEAQRVINSAYVEARSAYHGIGLVKLMGRSSGFIAMHASLSSGQIDICLIPEVPFNLEGPNGVLQHLEHLIKTKGNAVVCVAEGAGQDYLHKSNTTDASGNVVLSDIGVHIQQQIKRHFKDIGIPADVKYIDPTYMIRACRANASDAILCTVLGQNAVHGAFAGFSGITTGICNTHYVYFPITQVIESTRHVDPNSRMWHRCLTSTGQPDFN</sequence>
<dbReference type="GO" id="GO:0005524">
    <property type="term" value="F:ATP binding"/>
    <property type="evidence" value="ECO:0007669"/>
    <property type="project" value="UniProtKB-KW"/>
</dbReference>
<dbReference type="NCBIfam" id="NF005301">
    <property type="entry name" value="PRK06830.1"/>
    <property type="match status" value="1"/>
</dbReference>
<feature type="binding site" evidence="12">
    <location>
        <position position="482"/>
    </location>
    <ligand>
        <name>Mg(2+)</name>
        <dbReference type="ChEBI" id="CHEBI:18420"/>
        <note>catalytic</note>
    </ligand>
</feature>
<feature type="site" description="Important for substrate specificity; cannot use PPi as phosphoryl donor" evidence="12">
    <location>
        <position position="483"/>
    </location>
</feature>
<gene>
    <name evidence="12" type="primary">PFK</name>
    <name evidence="15" type="ORF">OPV22_008300</name>
</gene>
<keyword evidence="12" id="KW-0963">Cytoplasm</keyword>
<evidence type="ECO:0000259" key="14">
    <source>
        <dbReference type="Pfam" id="PF00365"/>
    </source>
</evidence>
<comment type="activity regulation">
    <text evidence="12">Allosterically activated by AMP.</text>
</comment>
<feature type="binding site" evidence="12">
    <location>
        <begin position="510"/>
        <end position="512"/>
    </location>
    <ligand>
        <name>substrate</name>
    </ligand>
</feature>
<dbReference type="PANTHER" id="PTHR45770">
    <property type="entry name" value="ATP-DEPENDENT 6-PHOSPHOFRUCTOKINASE 1"/>
    <property type="match status" value="1"/>
</dbReference>
<dbReference type="InterPro" id="IPR000023">
    <property type="entry name" value="Phosphofructokinase_dom"/>
</dbReference>
<comment type="subunit">
    <text evidence="12">Homotetramer.</text>
</comment>
<feature type="domain" description="Phosphofructokinase" evidence="14">
    <location>
        <begin position="385"/>
        <end position="687"/>
    </location>
</feature>
<dbReference type="InterPro" id="IPR022953">
    <property type="entry name" value="ATP_PFK"/>
</dbReference>
<organism evidence="15 16">
    <name type="scientific">Ensete ventricosum</name>
    <name type="common">Abyssinian banana</name>
    <name type="synonym">Musa ensete</name>
    <dbReference type="NCBI Taxonomy" id="4639"/>
    <lineage>
        <taxon>Eukaryota</taxon>
        <taxon>Viridiplantae</taxon>
        <taxon>Streptophyta</taxon>
        <taxon>Embryophyta</taxon>
        <taxon>Tracheophyta</taxon>
        <taxon>Spermatophyta</taxon>
        <taxon>Magnoliopsida</taxon>
        <taxon>Liliopsida</taxon>
        <taxon>Zingiberales</taxon>
        <taxon>Musaceae</taxon>
        <taxon>Ensete</taxon>
    </lineage>
</organism>
<evidence type="ECO:0000256" key="7">
    <source>
        <dbReference type="ARBA" id="ARBA00022777"/>
    </source>
</evidence>
<evidence type="ECO:0000256" key="11">
    <source>
        <dbReference type="ARBA" id="ARBA00048070"/>
    </source>
</evidence>
<evidence type="ECO:0000256" key="2">
    <source>
        <dbReference type="ARBA" id="ARBA00002659"/>
    </source>
</evidence>
<name>A0AAV8RD64_ENSVE</name>
<dbReference type="Proteomes" id="UP001222027">
    <property type="component" value="Unassembled WGS sequence"/>
</dbReference>
<comment type="pathway">
    <text evidence="12">Carbohydrate degradation; glycolysis; D-glyceraldehyde 3-phosphate and glycerone phosphate from D-glucose: step 3/4.</text>
</comment>
<keyword evidence="13" id="KW-0472">Membrane</keyword>
<proteinExistence type="inferred from homology"/>
<keyword evidence="10 12" id="KW-0324">Glycolysis</keyword>
<accession>A0AAV8RD64</accession>
<dbReference type="Pfam" id="PF00365">
    <property type="entry name" value="PFK"/>
    <property type="match status" value="1"/>
</dbReference>
<dbReference type="GO" id="GO:0006002">
    <property type="term" value="P:fructose 6-phosphate metabolic process"/>
    <property type="evidence" value="ECO:0007669"/>
    <property type="project" value="InterPro"/>
</dbReference>
<feature type="active site" description="Proton acceptor" evidence="12">
    <location>
        <position position="512"/>
    </location>
</feature>
<keyword evidence="13" id="KW-1133">Transmembrane helix</keyword>
<feature type="binding site" evidence="12">
    <location>
        <begin position="456"/>
        <end position="457"/>
    </location>
    <ligand>
        <name>ATP</name>
        <dbReference type="ChEBI" id="CHEBI:30616"/>
    </ligand>
</feature>
<evidence type="ECO:0000256" key="4">
    <source>
        <dbReference type="ARBA" id="ARBA00022679"/>
    </source>
</evidence>
<dbReference type="PRINTS" id="PR00476">
    <property type="entry name" value="PHFRCTKINASE"/>
</dbReference>
<dbReference type="AlphaFoldDB" id="A0AAV8RD64"/>
<comment type="similarity">
    <text evidence="12">Belongs to the phosphofructokinase type A (PFKA) family. PPi-dependent PFK group II subfamily. Atypical ATP-dependent clade 'X' sub-subfamily.</text>
</comment>
<dbReference type="InterPro" id="IPR012004">
    <property type="entry name" value="PyroP-dep_PFK_TP0108"/>
</dbReference>
<dbReference type="SUPFAM" id="SSF53784">
    <property type="entry name" value="Phosphofructokinase"/>
    <property type="match status" value="1"/>
</dbReference>
<feature type="binding site" evidence="12">
    <location>
        <position position="611"/>
    </location>
    <ligand>
        <name>substrate</name>
    </ligand>
</feature>
<dbReference type="EC" id="2.7.1.11" evidence="12"/>
<comment type="subcellular location">
    <subcellularLocation>
        <location evidence="12">Cytoplasm</location>
    </subcellularLocation>
</comment>
<feature type="binding site" evidence="12">
    <location>
        <begin position="663"/>
        <end position="666"/>
    </location>
    <ligand>
        <name>substrate</name>
    </ligand>
</feature>
<keyword evidence="7 12" id="KW-0418">Kinase</keyword>
<reference evidence="15 16" key="1">
    <citation type="submission" date="2022-12" db="EMBL/GenBank/DDBJ databases">
        <title>Chromosome-scale assembly of the Ensete ventricosum genome.</title>
        <authorList>
            <person name="Dussert Y."/>
            <person name="Stocks J."/>
            <person name="Wendawek A."/>
            <person name="Woldeyes F."/>
            <person name="Nichols R.A."/>
            <person name="Borrell J.S."/>
        </authorList>
    </citation>
    <scope>NUCLEOTIDE SEQUENCE [LARGE SCALE GENOMIC DNA]</scope>
    <source>
        <strain evidence="16">cv. Maze</strain>
        <tissue evidence="15">Seeds</tissue>
    </source>
</reference>
<keyword evidence="13" id="KW-0812">Transmembrane</keyword>
<evidence type="ECO:0000256" key="9">
    <source>
        <dbReference type="ARBA" id="ARBA00022842"/>
    </source>
</evidence>
<dbReference type="Gene3D" id="3.40.50.450">
    <property type="match status" value="1"/>
</dbReference>
<dbReference type="InterPro" id="IPR035966">
    <property type="entry name" value="PKF_sf"/>
</dbReference>
<evidence type="ECO:0000256" key="10">
    <source>
        <dbReference type="ARBA" id="ARBA00023152"/>
    </source>
</evidence>
<dbReference type="FunFam" id="3.40.50.450:FF:000002">
    <property type="entry name" value="ATP-dependent 6-phosphofructokinase"/>
    <property type="match status" value="1"/>
</dbReference>
<comment type="caution">
    <text evidence="15">The sequence shown here is derived from an EMBL/GenBank/DDBJ whole genome shotgun (WGS) entry which is preliminary data.</text>
</comment>
<keyword evidence="5 12" id="KW-0479">Metal-binding</keyword>
<keyword evidence="4 12" id="KW-0808">Transferase</keyword>
<evidence type="ECO:0000256" key="6">
    <source>
        <dbReference type="ARBA" id="ARBA00022741"/>
    </source>
</evidence>
<keyword evidence="3 12" id="KW-0021">Allosteric enzyme</keyword>
<dbReference type="InterPro" id="IPR050929">
    <property type="entry name" value="PFKA"/>
</dbReference>
<evidence type="ECO:0000313" key="16">
    <source>
        <dbReference type="Proteomes" id="UP001222027"/>
    </source>
</evidence>
<dbReference type="EMBL" id="JAQQAF010000003">
    <property type="protein sequence ID" value="KAJ8497748.1"/>
    <property type="molecule type" value="Genomic_DNA"/>
</dbReference>
<dbReference type="GO" id="GO:0003872">
    <property type="term" value="F:6-phosphofructokinase activity"/>
    <property type="evidence" value="ECO:0007669"/>
    <property type="project" value="UniProtKB-UniRule"/>
</dbReference>
<feature type="binding site" evidence="12">
    <location>
        <position position="392"/>
    </location>
    <ligand>
        <name>ATP</name>
        <dbReference type="ChEBI" id="CHEBI:30616"/>
    </ligand>
</feature>
<evidence type="ECO:0000256" key="5">
    <source>
        <dbReference type="ARBA" id="ARBA00022723"/>
    </source>
</evidence>
<keyword evidence="8 12" id="KW-0067">ATP-binding</keyword>
<protein>
    <recommendedName>
        <fullName evidence="12">ATP-dependent 6-phosphofructokinase</fullName>
        <shortName evidence="12">ATP-PFK</shortName>
        <shortName evidence="12">Phosphofructokinase</shortName>
        <ecNumber evidence="12">2.7.1.11</ecNumber>
    </recommendedName>
    <alternativeName>
        <fullName evidence="12">Phosphohexokinase</fullName>
    </alternativeName>
</protein>
<evidence type="ECO:0000256" key="13">
    <source>
        <dbReference type="SAM" id="Phobius"/>
    </source>
</evidence>
<comment type="cofactor">
    <cofactor evidence="1 12">
        <name>Mg(2+)</name>
        <dbReference type="ChEBI" id="CHEBI:18420"/>
    </cofactor>
</comment>
<feature type="binding site" evidence="12">
    <location>
        <begin position="481"/>
        <end position="484"/>
    </location>
    <ligand>
        <name>ATP</name>
        <dbReference type="ChEBI" id="CHEBI:30616"/>
    </ligand>
</feature>
<evidence type="ECO:0000256" key="12">
    <source>
        <dbReference type="HAMAP-Rule" id="MF_03186"/>
    </source>
</evidence>
<keyword evidence="9 12" id="KW-0460">Magnesium</keyword>
<evidence type="ECO:0000256" key="1">
    <source>
        <dbReference type="ARBA" id="ARBA00001946"/>
    </source>
</evidence>